<evidence type="ECO:0000313" key="1">
    <source>
        <dbReference type="EMBL" id="MBK1867269.1"/>
    </source>
</evidence>
<reference evidence="1" key="1">
    <citation type="submission" date="2021-01" db="EMBL/GenBank/DDBJ databases">
        <authorList>
            <person name="Sun Q."/>
        </authorList>
    </citation>
    <scope>NUCLEOTIDE SEQUENCE</scope>
    <source>
        <strain evidence="1">YIM B02566</strain>
    </source>
</reference>
<organism evidence="1 2">
    <name type="scientific">Taklimakanibacter albus</name>
    <dbReference type="NCBI Taxonomy" id="2800327"/>
    <lineage>
        <taxon>Bacteria</taxon>
        <taxon>Pseudomonadati</taxon>
        <taxon>Pseudomonadota</taxon>
        <taxon>Alphaproteobacteria</taxon>
        <taxon>Hyphomicrobiales</taxon>
        <taxon>Aestuariivirgaceae</taxon>
        <taxon>Taklimakanibacter</taxon>
    </lineage>
</organism>
<protein>
    <submittedName>
        <fullName evidence="1">GNAT family N-acetyltransferase</fullName>
    </submittedName>
</protein>
<gene>
    <name evidence="1" type="ORF">JHL16_13015</name>
</gene>
<comment type="caution">
    <text evidence="1">The sequence shown here is derived from an EMBL/GenBank/DDBJ whole genome shotgun (WGS) entry which is preliminary data.</text>
</comment>
<sequence length="196" mass="22035">MGGITTEILTGDRLTVGLDAVAGLRIEVFRSYPYLYEGSLDYERRYLTKLAQAPGAVIVVAREGDKIIGASTGLPLIAEHDEFKAPFAAQGFDIATIFYCAESVLSASYRGRGLGHAFFDAREAQARQLGLTRSTFCAVVRAEDDPRRPPDYRPLDAFWTKRQYRPVRGLVTTYHWTEIGNMAETEQTLQFWMRDL</sequence>
<dbReference type="Proteomes" id="UP000616151">
    <property type="component" value="Unassembled WGS sequence"/>
</dbReference>
<proteinExistence type="predicted"/>
<keyword evidence="2" id="KW-1185">Reference proteome</keyword>
<name>A0ACC5R3Q1_9HYPH</name>
<accession>A0ACC5R3Q1</accession>
<dbReference type="EMBL" id="JAENHL010000007">
    <property type="protein sequence ID" value="MBK1867269.1"/>
    <property type="molecule type" value="Genomic_DNA"/>
</dbReference>
<evidence type="ECO:0000313" key="2">
    <source>
        <dbReference type="Proteomes" id="UP000616151"/>
    </source>
</evidence>